<reference evidence="2 3" key="1">
    <citation type="submission" date="2017-12" db="EMBL/GenBank/DDBJ databases">
        <title>Comparative genomics of Botrytis spp.</title>
        <authorList>
            <person name="Valero-Jimenez C.A."/>
            <person name="Tapia P."/>
            <person name="Veloso J."/>
            <person name="Silva-Moreno E."/>
            <person name="Staats M."/>
            <person name="Valdes J.H."/>
            <person name="Van Kan J.A.L."/>
        </authorList>
    </citation>
    <scope>NUCLEOTIDE SEQUENCE [LARGE SCALE GENOMIC DNA]</scope>
    <source>
        <strain evidence="2 3">Bt9001</strain>
    </source>
</reference>
<feature type="chain" id="PRO_5021346352" evidence="1">
    <location>
        <begin position="21"/>
        <end position="189"/>
    </location>
</feature>
<evidence type="ECO:0000256" key="1">
    <source>
        <dbReference type="SAM" id="SignalP"/>
    </source>
</evidence>
<protein>
    <submittedName>
        <fullName evidence="2">Uncharacterized protein</fullName>
    </submittedName>
</protein>
<proteinExistence type="predicted"/>
<dbReference type="Proteomes" id="UP000297777">
    <property type="component" value="Unassembled WGS sequence"/>
</dbReference>
<gene>
    <name evidence="2" type="ORF">BTUL_0016g00120</name>
</gene>
<feature type="signal peptide" evidence="1">
    <location>
        <begin position="1"/>
        <end position="20"/>
    </location>
</feature>
<evidence type="ECO:0000313" key="3">
    <source>
        <dbReference type="Proteomes" id="UP000297777"/>
    </source>
</evidence>
<comment type="caution">
    <text evidence="2">The sequence shown here is derived from an EMBL/GenBank/DDBJ whole genome shotgun (WGS) entry which is preliminary data.</text>
</comment>
<accession>A0A4Z1F1V0</accession>
<name>A0A4Z1F1V0_9HELO</name>
<dbReference type="EMBL" id="PQXH01000016">
    <property type="protein sequence ID" value="TGO17549.1"/>
    <property type="molecule type" value="Genomic_DNA"/>
</dbReference>
<organism evidence="2 3">
    <name type="scientific">Botrytis tulipae</name>
    <dbReference type="NCBI Taxonomy" id="87230"/>
    <lineage>
        <taxon>Eukaryota</taxon>
        <taxon>Fungi</taxon>
        <taxon>Dikarya</taxon>
        <taxon>Ascomycota</taxon>
        <taxon>Pezizomycotina</taxon>
        <taxon>Leotiomycetes</taxon>
        <taxon>Helotiales</taxon>
        <taxon>Sclerotiniaceae</taxon>
        <taxon>Botrytis</taxon>
    </lineage>
</organism>
<dbReference type="AlphaFoldDB" id="A0A4Z1F1V0"/>
<evidence type="ECO:0000313" key="2">
    <source>
        <dbReference type="EMBL" id="TGO17549.1"/>
    </source>
</evidence>
<keyword evidence="3" id="KW-1185">Reference proteome</keyword>
<dbReference type="OrthoDB" id="3546741at2759"/>
<sequence length="189" mass="21342">MRLNRVAIFWIIVLSTAISADLFGIINQWREAVINLNNLIDDATEDFRFFNKSLIDFFKTTTLQNTIFVNGINIEVRQRKILIDLVSNHGDSTFPLQFGAGLIERLTQDVNKTLFSINNISSHDLNFEDDLLLNHIAPVNLVRCNQLMPAIGAFWIQTAEILGVEQEQDLPGPLVCEMFDASTSSYPIG</sequence>
<keyword evidence="1" id="KW-0732">Signal</keyword>